<proteinExistence type="predicted"/>
<comment type="caution">
    <text evidence="1">The sequence shown here is derived from an EMBL/GenBank/DDBJ whole genome shotgun (WGS) entry which is preliminary data.</text>
</comment>
<dbReference type="Proteomes" id="UP001314170">
    <property type="component" value="Unassembled WGS sequence"/>
</dbReference>
<protein>
    <submittedName>
        <fullName evidence="1">Uncharacterized protein</fullName>
    </submittedName>
</protein>
<name>A0AAV1SMA8_9ROSI</name>
<organism evidence="1 2">
    <name type="scientific">Dovyalis caffra</name>
    <dbReference type="NCBI Taxonomy" id="77055"/>
    <lineage>
        <taxon>Eukaryota</taxon>
        <taxon>Viridiplantae</taxon>
        <taxon>Streptophyta</taxon>
        <taxon>Embryophyta</taxon>
        <taxon>Tracheophyta</taxon>
        <taxon>Spermatophyta</taxon>
        <taxon>Magnoliopsida</taxon>
        <taxon>eudicotyledons</taxon>
        <taxon>Gunneridae</taxon>
        <taxon>Pentapetalae</taxon>
        <taxon>rosids</taxon>
        <taxon>fabids</taxon>
        <taxon>Malpighiales</taxon>
        <taxon>Salicaceae</taxon>
        <taxon>Flacourtieae</taxon>
        <taxon>Dovyalis</taxon>
    </lineage>
</organism>
<dbReference type="EMBL" id="CAWUPB010001194">
    <property type="protein sequence ID" value="CAK7353018.1"/>
    <property type="molecule type" value="Genomic_DNA"/>
</dbReference>
<dbReference type="AlphaFoldDB" id="A0AAV1SMA8"/>
<gene>
    <name evidence="1" type="ORF">DCAF_LOCUS24516</name>
</gene>
<accession>A0AAV1SMA8</accession>
<evidence type="ECO:0000313" key="1">
    <source>
        <dbReference type="EMBL" id="CAK7353018.1"/>
    </source>
</evidence>
<evidence type="ECO:0000313" key="2">
    <source>
        <dbReference type="Proteomes" id="UP001314170"/>
    </source>
</evidence>
<sequence>MAKCQLLHVKCIALPFTDGQYQQGSHGNRSDGDTAAAGLKVCTVIWGANSP</sequence>
<reference evidence="1 2" key="1">
    <citation type="submission" date="2024-01" db="EMBL/GenBank/DDBJ databases">
        <authorList>
            <person name="Waweru B."/>
        </authorList>
    </citation>
    <scope>NUCLEOTIDE SEQUENCE [LARGE SCALE GENOMIC DNA]</scope>
</reference>
<keyword evidence="2" id="KW-1185">Reference proteome</keyword>